<protein>
    <submittedName>
        <fullName evidence="1">Uncharacterized protein</fullName>
    </submittedName>
</protein>
<gene>
    <name evidence="1" type="ORF">FNY66_12370</name>
</gene>
<accession>A0A5M9I048</accession>
<evidence type="ECO:0000313" key="1">
    <source>
        <dbReference type="EMBL" id="KAA8500692.1"/>
    </source>
</evidence>
<sequence>MGKHSIKNPDSFSDCIEMLVGNQAEQNYNFDILSERCFRMIVGSNAKTWISTQLSIEESLNNIYVNTGFKFNLHKANLLSLHDLHSISLIGAVFGPMDKNAFNQTVEDMYFLGGKHFIFLAGETEEFFILHDPDSSPYILIDKNQFLSSISKENIYCITLDEYRKKSISYREIVKKYLSDETHLVIKDIPPLFNKGIGGLASYKYGLRLYLFYIKELIDLLTSSEKTKSLSLEVENFLLFAADGYQQCTWDHFLSIKERGEQLLHHLAELYVQ</sequence>
<dbReference type="Proteomes" id="UP000322025">
    <property type="component" value="Unassembled WGS sequence"/>
</dbReference>
<dbReference type="EMBL" id="VMSO01000019">
    <property type="protein sequence ID" value="KAA8500692.1"/>
    <property type="molecule type" value="Genomic_DNA"/>
</dbReference>
<comment type="caution">
    <text evidence="1">The sequence shown here is derived from an EMBL/GenBank/DDBJ whole genome shotgun (WGS) entry which is preliminary data.</text>
</comment>
<name>A0A5M9I048_9FIRM</name>
<reference evidence="1" key="1">
    <citation type="submission" date="2019-07" db="EMBL/GenBank/DDBJ databases">
        <authorList>
            <person name="Wongkuna S."/>
            <person name="Scaria J."/>
        </authorList>
    </citation>
    <scope>NUCLEOTIDE SEQUENCE [LARGE SCALE GENOMIC DNA]</scope>
    <source>
        <strain evidence="1">SW178</strain>
    </source>
</reference>
<dbReference type="AlphaFoldDB" id="A0A5M9I048"/>
<proteinExistence type="predicted"/>
<evidence type="ECO:0000313" key="2">
    <source>
        <dbReference type="Proteomes" id="UP000322025"/>
    </source>
</evidence>
<dbReference type="RefSeq" id="WP_150311343.1">
    <property type="nucleotide sequence ID" value="NZ_VMSO01000019.1"/>
</dbReference>
<organism evidence="1 2">
    <name type="scientific">Mediterraneibacter catenae</name>
    <dbReference type="NCBI Taxonomy" id="2594882"/>
    <lineage>
        <taxon>Bacteria</taxon>
        <taxon>Bacillati</taxon>
        <taxon>Bacillota</taxon>
        <taxon>Clostridia</taxon>
        <taxon>Lachnospirales</taxon>
        <taxon>Lachnospiraceae</taxon>
        <taxon>Mediterraneibacter</taxon>
    </lineage>
</organism>
<keyword evidence="2" id="KW-1185">Reference proteome</keyword>